<evidence type="ECO:0000256" key="4">
    <source>
        <dbReference type="SAM" id="Phobius"/>
    </source>
</evidence>
<dbReference type="EMBL" id="CYXV01000014">
    <property type="protein sequence ID" value="CUN12344.1"/>
    <property type="molecule type" value="Genomic_DNA"/>
</dbReference>
<dbReference type="Gene3D" id="3.30.300.30">
    <property type="match status" value="1"/>
</dbReference>
<dbReference type="AlphaFoldDB" id="A0A0M6WQR3"/>
<keyword evidence="7" id="KW-0969">Cilium</keyword>
<accession>A0A0M6WQR3</accession>
<keyword evidence="2 4" id="KW-0472">Membrane</keyword>
<dbReference type="InterPro" id="IPR043427">
    <property type="entry name" value="YscJ/FliF"/>
</dbReference>
<dbReference type="Proteomes" id="UP000095495">
    <property type="component" value="Unassembled WGS sequence"/>
</dbReference>
<evidence type="ECO:0000256" key="3">
    <source>
        <dbReference type="SAM" id="MobiDB-lite"/>
    </source>
</evidence>
<feature type="transmembrane region" description="Helical" evidence="4">
    <location>
        <begin position="452"/>
        <end position="470"/>
    </location>
</feature>
<evidence type="ECO:0000313" key="8">
    <source>
        <dbReference type="EMBL" id="CUN12344.1"/>
    </source>
</evidence>
<feature type="domain" description="Flagellar M-ring N-terminal" evidence="5">
    <location>
        <begin position="46"/>
        <end position="219"/>
    </location>
</feature>
<dbReference type="InterPro" id="IPR013556">
    <property type="entry name" value="Flag_M-ring_C"/>
</dbReference>
<dbReference type="GeneID" id="99747999"/>
<dbReference type="RefSeq" id="WP_055067917.1">
    <property type="nucleotide sequence ID" value="NZ_CP173697.1"/>
</dbReference>
<proteinExistence type="predicted"/>
<organism evidence="7 9">
    <name type="scientific">Roseburia faecis</name>
    <dbReference type="NCBI Taxonomy" id="301302"/>
    <lineage>
        <taxon>Bacteria</taxon>
        <taxon>Bacillati</taxon>
        <taxon>Bacillota</taxon>
        <taxon>Clostridia</taxon>
        <taxon>Lachnospirales</taxon>
        <taxon>Lachnospiraceae</taxon>
        <taxon>Roseburia</taxon>
    </lineage>
</organism>
<keyword evidence="4" id="KW-0812">Transmembrane</keyword>
<dbReference type="EMBL" id="CVRR01000019">
    <property type="protein sequence ID" value="CRL38684.1"/>
    <property type="molecule type" value="Genomic_DNA"/>
</dbReference>
<evidence type="ECO:0000256" key="1">
    <source>
        <dbReference type="ARBA" id="ARBA00004370"/>
    </source>
</evidence>
<dbReference type="PANTHER" id="PTHR30046:SF0">
    <property type="entry name" value="FLAGELLAR M-RING PROTEIN"/>
    <property type="match status" value="1"/>
</dbReference>
<dbReference type="STRING" id="301302.ERS852420_02835"/>
<name>A0A0M6WQR3_9FIRM</name>
<feature type="transmembrane region" description="Helical" evidence="4">
    <location>
        <begin position="25"/>
        <end position="45"/>
    </location>
</feature>
<feature type="region of interest" description="Disordered" evidence="3">
    <location>
        <begin position="287"/>
        <end position="343"/>
    </location>
</feature>
<evidence type="ECO:0000313" key="10">
    <source>
        <dbReference type="Proteomes" id="UP000095495"/>
    </source>
</evidence>
<keyword evidence="9" id="KW-1185">Reference proteome</keyword>
<sequence length="541" mass="59562">MPEQLQKILDRVVEWWKKFSNKQRMLLISLTAVVILALVILGVVVSRPSYTTLIDCQNAKEASQVKDLLDGEGDIDYKVTDTTHFEVNKKDENKANWLLGSNNIDTTGFDLSDPNIKDYIDGSFSTTEADKQKLAKSYMEDKLENVLAANDLIDSAKVTLDIPDDDGTLISRMQESSASVSLALNGSMDSDQAYSVARLVATALGNDSTDKITILDQKTSKILFSGADQDDDATVVSDSLDIKDRIKNSVVNGIKDVMVKSGMYSDVQVAPNLDIDMSKVEKAVHNYSHNDGQDQGELTESSEYNSEAKGGQAATPGTDSNDDTPTYVTQDGEITESSVSDVDKKYSPNEEIIKTISNGGAINYDNSSIAVTATRWVVYDEDELKDSGQLKGTTFEKFKSAHSDPVQVDATQDEIDLIAKATGIQSSAIKLVCYERPQFVESQKKGFGLTDILQILLAVLIFALLGYVVFRSTRKQKVEEPEPELSVDALLAATSDNDDENLEDIGYSEKSETRKLIEKFVDENPDAAALLLRNWLNDDWE</sequence>
<dbReference type="InterPro" id="IPR006182">
    <property type="entry name" value="FliF_N_dom"/>
</dbReference>
<keyword evidence="4" id="KW-1133">Transmembrane helix</keyword>
<feature type="compositionally biased region" description="Polar residues" evidence="3">
    <location>
        <begin position="296"/>
        <end position="305"/>
    </location>
</feature>
<reference evidence="9" key="1">
    <citation type="submission" date="2015-05" db="EMBL/GenBank/DDBJ databases">
        <authorList>
            <consortium name="Pathogen Informatics"/>
        </authorList>
    </citation>
    <scope>NUCLEOTIDE SEQUENCE [LARGE SCALE GENOMIC DNA]</scope>
    <source>
        <strain evidence="8 10">2789STDY5608863</strain>
        <strain evidence="9">M72</strain>
    </source>
</reference>
<dbReference type="InterPro" id="IPR045851">
    <property type="entry name" value="AMP-bd_C_sf"/>
</dbReference>
<dbReference type="PANTHER" id="PTHR30046">
    <property type="entry name" value="FLAGELLAR M-RING PROTEIN"/>
    <property type="match status" value="1"/>
</dbReference>
<comment type="subcellular location">
    <subcellularLocation>
        <location evidence="1">Membrane</location>
    </subcellularLocation>
</comment>
<keyword evidence="7" id="KW-0282">Flagellum</keyword>
<gene>
    <name evidence="8" type="ORF">ERS852420_02835</name>
    <name evidence="7" type="ORF">M72_07471</name>
</gene>
<feature type="domain" description="Flagellar M-ring C-terminal" evidence="6">
    <location>
        <begin position="267"/>
        <end position="424"/>
    </location>
</feature>
<dbReference type="Pfam" id="PF08345">
    <property type="entry name" value="YscJ_FliF_C"/>
    <property type="match status" value="1"/>
</dbReference>
<reference evidence="7" key="2">
    <citation type="submission" date="2015-05" db="EMBL/GenBank/DDBJ databases">
        <authorList>
            <person name="Wang D.B."/>
            <person name="Wang M."/>
        </authorList>
    </citation>
    <scope>NUCLEOTIDE SEQUENCE [LARGE SCALE GENOMIC DNA]</scope>
    <source>
        <strain evidence="7">M72</strain>
    </source>
</reference>
<evidence type="ECO:0000259" key="5">
    <source>
        <dbReference type="Pfam" id="PF01514"/>
    </source>
</evidence>
<protein>
    <submittedName>
        <fullName evidence="8">Flagellar MS-ring protein</fullName>
    </submittedName>
    <submittedName>
        <fullName evidence="7">Flagellar basal-body M-ring protein/flagellar hook-basal body protein (FliF)</fullName>
    </submittedName>
</protein>
<evidence type="ECO:0000313" key="9">
    <source>
        <dbReference type="Proteomes" id="UP000049979"/>
    </source>
</evidence>
<evidence type="ECO:0000256" key="2">
    <source>
        <dbReference type="ARBA" id="ARBA00023136"/>
    </source>
</evidence>
<dbReference type="Pfam" id="PF01514">
    <property type="entry name" value="YscJ_FliF"/>
    <property type="match status" value="1"/>
</dbReference>
<evidence type="ECO:0000313" key="7">
    <source>
        <dbReference type="EMBL" id="CRL38684.1"/>
    </source>
</evidence>
<keyword evidence="7" id="KW-0966">Cell projection</keyword>
<evidence type="ECO:0000259" key="6">
    <source>
        <dbReference type="Pfam" id="PF08345"/>
    </source>
</evidence>
<dbReference type="OrthoDB" id="9807026at2"/>
<dbReference type="Proteomes" id="UP000049979">
    <property type="component" value="Unassembled WGS sequence"/>
</dbReference>
<feature type="compositionally biased region" description="Polar residues" evidence="3">
    <location>
        <begin position="315"/>
        <end position="329"/>
    </location>
</feature>
<dbReference type="GO" id="GO:0016020">
    <property type="term" value="C:membrane"/>
    <property type="evidence" value="ECO:0007669"/>
    <property type="project" value="UniProtKB-SubCell"/>
</dbReference>